<keyword evidence="3" id="KW-1185">Reference proteome</keyword>
<feature type="chain" id="PRO_5015934845" description="Gliding motility-associated lipoprotein GldB" evidence="1">
    <location>
        <begin position="19"/>
        <end position="338"/>
    </location>
</feature>
<dbReference type="Pfam" id="PF25594">
    <property type="entry name" value="GldB_lipo"/>
    <property type="match status" value="1"/>
</dbReference>
<dbReference type="OrthoDB" id="976022at2"/>
<dbReference type="RefSeq" id="WP_110310516.1">
    <property type="nucleotide sequence ID" value="NZ_QICL01000010.1"/>
</dbReference>
<dbReference type="EMBL" id="QICL01000010">
    <property type="protein sequence ID" value="PXV64393.1"/>
    <property type="molecule type" value="Genomic_DNA"/>
</dbReference>
<gene>
    <name evidence="2" type="ORF">CLV62_11036</name>
</gene>
<dbReference type="AlphaFoldDB" id="A0A2V3PNX3"/>
<evidence type="ECO:0008006" key="4">
    <source>
        <dbReference type="Google" id="ProtNLM"/>
    </source>
</evidence>
<evidence type="ECO:0000256" key="1">
    <source>
        <dbReference type="SAM" id="SignalP"/>
    </source>
</evidence>
<feature type="signal peptide" evidence="1">
    <location>
        <begin position="1"/>
        <end position="18"/>
    </location>
</feature>
<organism evidence="2 3">
    <name type="scientific">Dysgonomonas alginatilytica</name>
    <dbReference type="NCBI Taxonomy" id="1605892"/>
    <lineage>
        <taxon>Bacteria</taxon>
        <taxon>Pseudomonadati</taxon>
        <taxon>Bacteroidota</taxon>
        <taxon>Bacteroidia</taxon>
        <taxon>Bacteroidales</taxon>
        <taxon>Dysgonomonadaceae</taxon>
        <taxon>Dysgonomonas</taxon>
    </lineage>
</organism>
<evidence type="ECO:0000313" key="2">
    <source>
        <dbReference type="EMBL" id="PXV64393.1"/>
    </source>
</evidence>
<reference evidence="2 3" key="1">
    <citation type="submission" date="2018-03" db="EMBL/GenBank/DDBJ databases">
        <title>Genomic Encyclopedia of Archaeal and Bacterial Type Strains, Phase II (KMG-II): from individual species to whole genera.</title>
        <authorList>
            <person name="Goeker M."/>
        </authorList>
    </citation>
    <scope>NUCLEOTIDE SEQUENCE [LARGE SCALE GENOMIC DNA]</scope>
    <source>
        <strain evidence="2 3">DSM 100214</strain>
    </source>
</reference>
<sequence length="338" mass="39017">MKYVITLFFLFISLSSLYSCSNNSKHRNDFTSIQNQGELISIKRFDQDLYRYLQVPSFQQQDSLAKSYGKFLEAFGTVTINNNDVSGTSYFSDLKGYFSNPMLSQIYKDALDTFRVVLPYEKELSVADELIQKYFAGKQLPRLGMHVSGFKANTIVLADFISISIDRYLGADYSGYKDFFEDYQRQQMKPQMISRDYLKAWILTEMPTSNKRKDLLSEIINEGKTLYALQLLLPDWNEADLIGYTPEQLEWSKNKEKEIWKATIDQNYLFSTDYMTILKYLEDAPYTATISTDSPGRLGAWIGWQIVKAYAANTSASLDSIIKESDMQNILKQSKYNP</sequence>
<protein>
    <recommendedName>
        <fullName evidence="4">Gliding motility-associated lipoprotein GldB</fullName>
    </recommendedName>
</protein>
<keyword evidence="1" id="KW-0732">Signal</keyword>
<dbReference type="PROSITE" id="PS51257">
    <property type="entry name" value="PROKAR_LIPOPROTEIN"/>
    <property type="match status" value="1"/>
</dbReference>
<proteinExistence type="predicted"/>
<dbReference type="InterPro" id="IPR019853">
    <property type="entry name" value="GldB-like"/>
</dbReference>
<accession>A0A2V3PNX3</accession>
<dbReference type="Proteomes" id="UP000247973">
    <property type="component" value="Unassembled WGS sequence"/>
</dbReference>
<comment type="caution">
    <text evidence="2">The sequence shown here is derived from an EMBL/GenBank/DDBJ whole genome shotgun (WGS) entry which is preliminary data.</text>
</comment>
<evidence type="ECO:0000313" key="3">
    <source>
        <dbReference type="Proteomes" id="UP000247973"/>
    </source>
</evidence>
<name>A0A2V3PNX3_9BACT</name>